<comment type="function">
    <text evidence="8">F(1)F(0) ATP synthase produces ATP from ADP in the presence of a proton or sodium gradient. F-type ATPases consist of two structural domains, F(1) containing the extramembraneous catalytic core and F(0) containing the membrane proton channel, linked together by a central stalk and a peripheral stalk. During catalysis, ATP synthesis in the catalytic domain of F(1) is coupled via a rotary mechanism of the central stalk subunits to proton translocation.</text>
</comment>
<keyword evidence="6 8" id="KW-0139">CF(1)</keyword>
<keyword evidence="10" id="KW-1185">Reference proteome</keyword>
<name>A0A0J7JFJ4_9GAMM</name>
<dbReference type="Pfam" id="PF00213">
    <property type="entry name" value="OSCP"/>
    <property type="match status" value="1"/>
</dbReference>
<sequence>MAELITLARPYANAVFAAAQQSEQMDEWSDMLAFAAAVASDSQAKALVTHPTLPDEQKAAAFADFCEGKLSEQGQNLIALLAENRRLLLLPEIMVLFEGLRSQLDRSVSVELTTPIELTEEQQGKLVEALSRKLDRKVNLSTAMDKTLIGGVVIRAGDVVIDASVRGKLKKLAEAIGS</sequence>
<dbReference type="InterPro" id="IPR026015">
    <property type="entry name" value="ATP_synth_OSCP/delta_N_sf"/>
</dbReference>
<dbReference type="EMBL" id="LFBU01000001">
    <property type="protein sequence ID" value="KMQ76942.1"/>
    <property type="molecule type" value="Genomic_DNA"/>
</dbReference>
<protein>
    <recommendedName>
        <fullName evidence="8">ATP synthase subunit delta</fullName>
    </recommendedName>
    <alternativeName>
        <fullName evidence="8">ATP synthase F(1) sector subunit delta</fullName>
    </alternativeName>
    <alternativeName>
        <fullName evidence="8">F-type ATPase subunit delta</fullName>
        <shortName evidence="8">F-ATPase subunit delta</shortName>
    </alternativeName>
</protein>
<comment type="function">
    <text evidence="8">This protein is part of the stalk that links CF(0) to CF(1). It either transmits conformational changes from CF(0) to CF(1) or is implicated in proton conduction.</text>
</comment>
<dbReference type="STRING" id="1658765.Msub_13157"/>
<keyword evidence="4 8" id="KW-0406">Ion transport</keyword>
<comment type="similarity">
    <text evidence="8">Belongs to the ATPase delta chain family.</text>
</comment>
<evidence type="ECO:0000256" key="3">
    <source>
        <dbReference type="ARBA" id="ARBA00022781"/>
    </source>
</evidence>
<keyword evidence="5 8" id="KW-0472">Membrane</keyword>
<evidence type="ECO:0000313" key="10">
    <source>
        <dbReference type="Proteomes" id="UP000036102"/>
    </source>
</evidence>
<dbReference type="PROSITE" id="PS00389">
    <property type="entry name" value="ATPASE_DELTA"/>
    <property type="match status" value="1"/>
</dbReference>
<dbReference type="PATRIC" id="fig|1658765.3.peg.3187"/>
<evidence type="ECO:0000256" key="2">
    <source>
        <dbReference type="ARBA" id="ARBA00022448"/>
    </source>
</evidence>
<proteinExistence type="inferred from homology"/>
<dbReference type="Gene3D" id="1.10.520.20">
    <property type="entry name" value="N-terminal domain of the delta subunit of the F1F0-ATP synthase"/>
    <property type="match status" value="1"/>
</dbReference>
<dbReference type="OrthoDB" id="9816221at2"/>
<comment type="subcellular location">
    <subcellularLocation>
        <location evidence="8">Cell membrane</location>
        <topology evidence="8">Peripheral membrane protein</topology>
    </subcellularLocation>
    <subcellularLocation>
        <location evidence="1">Membrane</location>
    </subcellularLocation>
</comment>
<keyword evidence="7 8" id="KW-0066">ATP synthesis</keyword>
<gene>
    <name evidence="8" type="primary">atpH</name>
    <name evidence="9" type="ORF">Msub_13157</name>
</gene>
<evidence type="ECO:0000256" key="5">
    <source>
        <dbReference type="ARBA" id="ARBA00023136"/>
    </source>
</evidence>
<dbReference type="SUPFAM" id="SSF47928">
    <property type="entry name" value="N-terminal domain of the delta subunit of the F1F0-ATP synthase"/>
    <property type="match status" value="1"/>
</dbReference>
<evidence type="ECO:0000313" key="9">
    <source>
        <dbReference type="EMBL" id="KMQ76942.1"/>
    </source>
</evidence>
<dbReference type="HAMAP" id="MF_01416">
    <property type="entry name" value="ATP_synth_delta_bact"/>
    <property type="match status" value="1"/>
</dbReference>
<keyword evidence="2 8" id="KW-0813">Transport</keyword>
<dbReference type="RefSeq" id="WP_048496848.1">
    <property type="nucleotide sequence ID" value="NZ_LFBU01000001.1"/>
</dbReference>
<keyword evidence="3 8" id="KW-0375">Hydrogen ion transport</keyword>
<dbReference type="PRINTS" id="PR00125">
    <property type="entry name" value="ATPASEDELTA"/>
</dbReference>
<dbReference type="NCBIfam" id="NF004402">
    <property type="entry name" value="PRK05758.2-2"/>
    <property type="match status" value="1"/>
</dbReference>
<dbReference type="GO" id="GO:0046933">
    <property type="term" value="F:proton-transporting ATP synthase activity, rotational mechanism"/>
    <property type="evidence" value="ECO:0007669"/>
    <property type="project" value="UniProtKB-UniRule"/>
</dbReference>
<evidence type="ECO:0000256" key="1">
    <source>
        <dbReference type="ARBA" id="ARBA00004370"/>
    </source>
</evidence>
<comment type="caution">
    <text evidence="9">The sequence shown here is derived from an EMBL/GenBank/DDBJ whole genome shotgun (WGS) entry which is preliminary data.</text>
</comment>
<dbReference type="GO" id="GO:0045259">
    <property type="term" value="C:proton-transporting ATP synthase complex"/>
    <property type="evidence" value="ECO:0007669"/>
    <property type="project" value="UniProtKB-KW"/>
</dbReference>
<dbReference type="AlphaFoldDB" id="A0A0J7JFJ4"/>
<evidence type="ECO:0000256" key="7">
    <source>
        <dbReference type="ARBA" id="ARBA00023310"/>
    </source>
</evidence>
<dbReference type="GO" id="GO:0005886">
    <property type="term" value="C:plasma membrane"/>
    <property type="evidence" value="ECO:0007669"/>
    <property type="project" value="UniProtKB-SubCell"/>
</dbReference>
<organism evidence="9 10">
    <name type="scientific">Marinobacter subterrani</name>
    <dbReference type="NCBI Taxonomy" id="1658765"/>
    <lineage>
        <taxon>Bacteria</taxon>
        <taxon>Pseudomonadati</taxon>
        <taxon>Pseudomonadota</taxon>
        <taxon>Gammaproteobacteria</taxon>
        <taxon>Pseudomonadales</taxon>
        <taxon>Marinobacteraceae</taxon>
        <taxon>Marinobacter</taxon>
    </lineage>
</organism>
<evidence type="ECO:0000256" key="6">
    <source>
        <dbReference type="ARBA" id="ARBA00023196"/>
    </source>
</evidence>
<dbReference type="NCBIfam" id="TIGR01145">
    <property type="entry name" value="ATP_synt_delta"/>
    <property type="match status" value="1"/>
</dbReference>
<dbReference type="Proteomes" id="UP000036102">
    <property type="component" value="Unassembled WGS sequence"/>
</dbReference>
<dbReference type="PANTHER" id="PTHR11910">
    <property type="entry name" value="ATP SYNTHASE DELTA CHAIN"/>
    <property type="match status" value="1"/>
</dbReference>
<dbReference type="InterPro" id="IPR000711">
    <property type="entry name" value="ATPase_OSCP/dsu"/>
</dbReference>
<accession>A0A0J7JFJ4</accession>
<evidence type="ECO:0000256" key="4">
    <source>
        <dbReference type="ARBA" id="ARBA00023065"/>
    </source>
</evidence>
<keyword evidence="8" id="KW-1003">Cell membrane</keyword>
<evidence type="ECO:0000256" key="8">
    <source>
        <dbReference type="HAMAP-Rule" id="MF_01416"/>
    </source>
</evidence>
<reference evidence="9 10" key="1">
    <citation type="submission" date="2015-06" db="EMBL/GenBank/DDBJ databases">
        <title>Marinobacter subterrani, a genetically tractable neutrophilic iron-oxidizing strain isolated from the Soudan Iron Mine.</title>
        <authorList>
            <person name="Bonis B.M."/>
            <person name="Gralnick J.A."/>
        </authorList>
    </citation>
    <scope>NUCLEOTIDE SEQUENCE [LARGE SCALE GENOMIC DNA]</scope>
    <source>
        <strain evidence="9 10">JG233</strain>
    </source>
</reference>
<dbReference type="InterPro" id="IPR020781">
    <property type="entry name" value="ATPase_OSCP/d_CS"/>
</dbReference>